<dbReference type="AlphaFoldDB" id="A0A2A3EDH2"/>
<evidence type="ECO:0000313" key="1">
    <source>
        <dbReference type="EMBL" id="PBC29534.1"/>
    </source>
</evidence>
<sequence length="204" mass="23584">MGYYRKKGNEGLVYRKRKLDRRSNLRSKVVLIQILERGRTPRDGMRDDSGNIAEVGNGRSHRSLMPAPQQNLYQEDDENCHGPMDGVRPHDFPETYEQLLKHFCVKPFSLPIYCLDNKRRVCQDCYENGLDNEVRVLYQEGGYHSMCRNAGVANATKCHVCQRRIAYITPAGSCTECIEEFFEVTGEDLRNMSRGKTIDVLTRW</sequence>
<dbReference type="EMBL" id="KZ288282">
    <property type="protein sequence ID" value="PBC29534.1"/>
    <property type="molecule type" value="Genomic_DNA"/>
</dbReference>
<reference evidence="1 2" key="1">
    <citation type="submission" date="2014-07" db="EMBL/GenBank/DDBJ databases">
        <title>Genomic and transcriptomic analysis on Apis cerana provide comprehensive insights into honey bee biology.</title>
        <authorList>
            <person name="Diao Q."/>
            <person name="Sun L."/>
            <person name="Zheng H."/>
            <person name="Zheng H."/>
            <person name="Xu S."/>
            <person name="Wang S."/>
            <person name="Zeng Z."/>
            <person name="Hu F."/>
            <person name="Su S."/>
            <person name="Wu J."/>
        </authorList>
    </citation>
    <scope>NUCLEOTIDE SEQUENCE [LARGE SCALE GENOMIC DNA]</scope>
    <source>
        <tissue evidence="1">Pupae without intestine</tissue>
    </source>
</reference>
<accession>A0A2A3EDH2</accession>
<name>A0A2A3EDH2_APICC</name>
<protein>
    <submittedName>
        <fullName evidence="1">Uncharacterized protein</fullName>
    </submittedName>
</protein>
<gene>
    <name evidence="1" type="ORF">APICC_09462</name>
</gene>
<evidence type="ECO:0000313" key="2">
    <source>
        <dbReference type="Proteomes" id="UP000242457"/>
    </source>
</evidence>
<keyword evidence="2" id="KW-1185">Reference proteome</keyword>
<proteinExistence type="predicted"/>
<organism evidence="1 2">
    <name type="scientific">Apis cerana cerana</name>
    <name type="common">Oriental honeybee</name>
    <dbReference type="NCBI Taxonomy" id="94128"/>
    <lineage>
        <taxon>Eukaryota</taxon>
        <taxon>Metazoa</taxon>
        <taxon>Ecdysozoa</taxon>
        <taxon>Arthropoda</taxon>
        <taxon>Hexapoda</taxon>
        <taxon>Insecta</taxon>
        <taxon>Pterygota</taxon>
        <taxon>Neoptera</taxon>
        <taxon>Endopterygota</taxon>
        <taxon>Hymenoptera</taxon>
        <taxon>Apocrita</taxon>
        <taxon>Aculeata</taxon>
        <taxon>Apoidea</taxon>
        <taxon>Anthophila</taxon>
        <taxon>Apidae</taxon>
        <taxon>Apis</taxon>
    </lineage>
</organism>
<dbReference type="Proteomes" id="UP000242457">
    <property type="component" value="Unassembled WGS sequence"/>
</dbReference>
<dbReference type="OrthoDB" id="7617248at2759"/>